<evidence type="ECO:0000313" key="2">
    <source>
        <dbReference type="Proteomes" id="UP000012112"/>
    </source>
</evidence>
<comment type="caution">
    <text evidence="1">The sequence shown here is derived from an EMBL/GenBank/DDBJ whole genome shotgun (WGS) entry which is preliminary data.</text>
</comment>
<protein>
    <submittedName>
        <fullName evidence="1">Uncharacterized protein</fullName>
    </submittedName>
</protein>
<dbReference type="EMBL" id="AKWD02000019">
    <property type="protein sequence ID" value="EMO54925.1"/>
    <property type="molecule type" value="Genomic_DNA"/>
</dbReference>
<dbReference type="STRING" id="28182.GCA_001568325_00950"/>
<reference evidence="1 2" key="1">
    <citation type="submission" date="2013-01" db="EMBL/GenBank/DDBJ databases">
        <authorList>
            <person name="Harkins D.M."/>
            <person name="Durkin A.S."/>
            <person name="Brinkac L.M."/>
            <person name="Haft D.H."/>
            <person name="Selengut J.D."/>
            <person name="Sanka R."/>
            <person name="DePew J."/>
            <person name="Purushe J."/>
            <person name="Matthias M.A."/>
            <person name="Vinetz J.M."/>
            <person name="Sutton G.G."/>
            <person name="Nierman W.C."/>
            <person name="Fouts D.E."/>
        </authorList>
    </citation>
    <scope>NUCLEOTIDE SEQUENCE [LARGE SCALE GENOMIC DNA]</scope>
    <source>
        <strain evidence="1 2">HAI1536</strain>
    </source>
</reference>
<name>M6VDG9_9LEPT</name>
<accession>M6VDG9</accession>
<gene>
    <name evidence="1" type="ORF">LEP1GSC172_3549</name>
</gene>
<evidence type="ECO:0000313" key="1">
    <source>
        <dbReference type="EMBL" id="EMO54925.1"/>
    </source>
</evidence>
<organism evidence="1 2">
    <name type="scientific">Leptospira noguchii</name>
    <dbReference type="NCBI Taxonomy" id="28182"/>
    <lineage>
        <taxon>Bacteria</taxon>
        <taxon>Pseudomonadati</taxon>
        <taxon>Spirochaetota</taxon>
        <taxon>Spirochaetia</taxon>
        <taxon>Leptospirales</taxon>
        <taxon>Leptospiraceae</taxon>
        <taxon>Leptospira</taxon>
    </lineage>
</organism>
<dbReference type="Proteomes" id="UP000012112">
    <property type="component" value="Unassembled WGS sequence"/>
</dbReference>
<sequence>MGVLNSVMDDDCKEEVRHSQSFLGRAPRTQQNAFYESVLGRSTGRV</sequence>
<proteinExistence type="predicted"/>
<dbReference type="AlphaFoldDB" id="M6VDG9"/>